<organism evidence="2 3">
    <name type="scientific">Actinomadura barringtoniae</name>
    <dbReference type="NCBI Taxonomy" id="1427535"/>
    <lineage>
        <taxon>Bacteria</taxon>
        <taxon>Bacillati</taxon>
        <taxon>Actinomycetota</taxon>
        <taxon>Actinomycetes</taxon>
        <taxon>Streptosporangiales</taxon>
        <taxon>Thermomonosporaceae</taxon>
        <taxon>Actinomadura</taxon>
    </lineage>
</organism>
<keyword evidence="1" id="KW-0472">Membrane</keyword>
<dbReference type="AlphaFoldDB" id="A0A939T581"/>
<gene>
    <name evidence="2" type="ORF">J4573_40555</name>
</gene>
<accession>A0A939T581</accession>
<dbReference type="InterPro" id="IPR039708">
    <property type="entry name" value="MT1774/Rv1733c-like"/>
</dbReference>
<dbReference type="EMBL" id="JAGEOJ010000020">
    <property type="protein sequence ID" value="MBO2453441.1"/>
    <property type="molecule type" value="Genomic_DNA"/>
</dbReference>
<evidence type="ECO:0000256" key="1">
    <source>
        <dbReference type="SAM" id="Phobius"/>
    </source>
</evidence>
<proteinExistence type="predicted"/>
<feature type="transmembrane region" description="Helical" evidence="1">
    <location>
        <begin position="37"/>
        <end position="57"/>
    </location>
</feature>
<dbReference type="RefSeq" id="WP_208261457.1">
    <property type="nucleotide sequence ID" value="NZ_JAGEOJ010000020.1"/>
</dbReference>
<keyword evidence="3" id="KW-1185">Reference proteome</keyword>
<dbReference type="Proteomes" id="UP000669179">
    <property type="component" value="Unassembled WGS sequence"/>
</dbReference>
<dbReference type="PANTHER" id="PTHR42305">
    <property type="entry name" value="MEMBRANE PROTEIN RV1733C-RELATED"/>
    <property type="match status" value="1"/>
</dbReference>
<name>A0A939T581_9ACTN</name>
<protein>
    <recommendedName>
        <fullName evidence="4">Transmembrane protein</fullName>
    </recommendedName>
</protein>
<dbReference type="PANTHER" id="PTHR42305:SF1">
    <property type="entry name" value="MEMBRANE PROTEIN RV1733C-RELATED"/>
    <property type="match status" value="1"/>
</dbReference>
<sequence length="155" mass="17641">MHVHRARRGYGRWNRLRRGLGFSRSELWRGVDRVQQVAALILVALYVATAAVVTAQACERVYASGVQSEKVQAATRHRVAGGDYRTWLDSQGHPTDPPQTRSDTVADTVMAGSFVALLVCVPFLSAYGLVRRRLDVRRERAWDREWKRLDRRPTP</sequence>
<keyword evidence="1" id="KW-0812">Transmembrane</keyword>
<evidence type="ECO:0008006" key="4">
    <source>
        <dbReference type="Google" id="ProtNLM"/>
    </source>
</evidence>
<reference evidence="2" key="1">
    <citation type="submission" date="2021-03" db="EMBL/GenBank/DDBJ databases">
        <authorList>
            <person name="Kanchanasin P."/>
            <person name="Saeng-In P."/>
            <person name="Phongsopitanun W."/>
            <person name="Yuki M."/>
            <person name="Kudo T."/>
            <person name="Ohkuma M."/>
            <person name="Tanasupawat S."/>
        </authorList>
    </citation>
    <scope>NUCLEOTIDE SEQUENCE</scope>
    <source>
        <strain evidence="2">GKU 128</strain>
    </source>
</reference>
<comment type="caution">
    <text evidence="2">The sequence shown here is derived from an EMBL/GenBank/DDBJ whole genome shotgun (WGS) entry which is preliminary data.</text>
</comment>
<evidence type="ECO:0000313" key="2">
    <source>
        <dbReference type="EMBL" id="MBO2453441.1"/>
    </source>
</evidence>
<evidence type="ECO:0000313" key="3">
    <source>
        <dbReference type="Proteomes" id="UP000669179"/>
    </source>
</evidence>
<keyword evidence="1" id="KW-1133">Transmembrane helix</keyword>
<feature type="transmembrane region" description="Helical" evidence="1">
    <location>
        <begin position="109"/>
        <end position="130"/>
    </location>
</feature>